<evidence type="ECO:0000313" key="3">
    <source>
        <dbReference type="WBParaSite" id="ECPE_0000402301-mRNA-1"/>
    </source>
</evidence>
<reference evidence="3" key="1">
    <citation type="submission" date="2016-06" db="UniProtKB">
        <authorList>
            <consortium name="WormBaseParasite"/>
        </authorList>
    </citation>
    <scope>IDENTIFICATION</scope>
</reference>
<protein>
    <submittedName>
        <fullName evidence="3">DUF2379 domain-containing protein</fullName>
    </submittedName>
</protein>
<dbReference type="OrthoDB" id="6247559at2759"/>
<keyword evidence="2" id="KW-1185">Reference proteome</keyword>
<dbReference type="EMBL" id="UZAN01040912">
    <property type="protein sequence ID" value="VDP71358.1"/>
    <property type="molecule type" value="Genomic_DNA"/>
</dbReference>
<accession>A0A183AAN1</accession>
<sequence>MKVPWLGAFEDVDARALVEDFEDVTELAGILSDRGKLTALRTVLKSRVRPVLDAARRGAENMERAAAKDALIAGFDTPDDCRKALWSFQMAQLEVEADPLSHAVALRALLDRALPILNAAVRSELLLERVVESLPDNLREEVRIA</sequence>
<reference evidence="1 2" key="2">
    <citation type="submission" date="2018-11" db="EMBL/GenBank/DDBJ databases">
        <authorList>
            <consortium name="Pathogen Informatics"/>
        </authorList>
    </citation>
    <scope>NUCLEOTIDE SEQUENCE [LARGE SCALE GENOMIC DNA]</scope>
    <source>
        <strain evidence="1 2">Egypt</strain>
    </source>
</reference>
<name>A0A183AAN1_9TREM</name>
<gene>
    <name evidence="1" type="ORF">ECPE_LOCUS4016</name>
</gene>
<dbReference type="Proteomes" id="UP000272942">
    <property type="component" value="Unassembled WGS sequence"/>
</dbReference>
<proteinExistence type="predicted"/>
<organism evidence="3">
    <name type="scientific">Echinostoma caproni</name>
    <dbReference type="NCBI Taxonomy" id="27848"/>
    <lineage>
        <taxon>Eukaryota</taxon>
        <taxon>Metazoa</taxon>
        <taxon>Spiralia</taxon>
        <taxon>Lophotrochozoa</taxon>
        <taxon>Platyhelminthes</taxon>
        <taxon>Trematoda</taxon>
        <taxon>Digenea</taxon>
        <taxon>Plagiorchiida</taxon>
        <taxon>Echinostomata</taxon>
        <taxon>Echinostomatoidea</taxon>
        <taxon>Echinostomatidae</taxon>
        <taxon>Echinostoma</taxon>
    </lineage>
</organism>
<evidence type="ECO:0000313" key="1">
    <source>
        <dbReference type="EMBL" id="VDP71358.1"/>
    </source>
</evidence>
<evidence type="ECO:0000313" key="2">
    <source>
        <dbReference type="Proteomes" id="UP000272942"/>
    </source>
</evidence>
<dbReference type="WBParaSite" id="ECPE_0000402301-mRNA-1">
    <property type="protein sequence ID" value="ECPE_0000402301-mRNA-1"/>
    <property type="gene ID" value="ECPE_0000402301"/>
</dbReference>
<dbReference type="AlphaFoldDB" id="A0A183AAN1"/>